<protein>
    <submittedName>
        <fullName evidence="2">Uncharacterized protein</fullName>
    </submittedName>
</protein>
<dbReference type="AlphaFoldDB" id="A0A0H3AGK5"/>
<gene>
    <name evidence="2" type="ordered locus">VC0395_0482</name>
</gene>
<evidence type="ECO:0000256" key="1">
    <source>
        <dbReference type="SAM" id="Phobius"/>
    </source>
</evidence>
<keyword evidence="1" id="KW-1133">Transmembrane helix</keyword>
<dbReference type="KEGG" id="vco:VC0395_0482"/>
<keyword evidence="1" id="KW-0472">Membrane</keyword>
<accession>A0A0H3AGK5</accession>
<evidence type="ECO:0000313" key="3">
    <source>
        <dbReference type="Proteomes" id="UP000000249"/>
    </source>
</evidence>
<dbReference type="KEGG" id="vcr:VC395_A0776"/>
<proteinExistence type="predicted"/>
<dbReference type="Proteomes" id="UP000000249">
    <property type="component" value="Chromosome 2"/>
</dbReference>
<organism evidence="2 3">
    <name type="scientific">Vibrio cholerae serotype O1 (strain ATCC 39541 / Classical Ogawa 395 / O395)</name>
    <dbReference type="NCBI Taxonomy" id="345073"/>
    <lineage>
        <taxon>Bacteria</taxon>
        <taxon>Pseudomonadati</taxon>
        <taxon>Pseudomonadota</taxon>
        <taxon>Gammaproteobacteria</taxon>
        <taxon>Vibrionales</taxon>
        <taxon>Vibrionaceae</taxon>
        <taxon>Vibrio</taxon>
    </lineage>
</organism>
<keyword evidence="1" id="KW-0812">Transmembrane</keyword>
<feature type="transmembrane region" description="Helical" evidence="1">
    <location>
        <begin position="26"/>
        <end position="45"/>
    </location>
</feature>
<reference evidence="2 3" key="1">
    <citation type="submission" date="2007-03" db="EMBL/GenBank/DDBJ databases">
        <authorList>
            <person name="Heidelberg J."/>
        </authorList>
    </citation>
    <scope>NUCLEOTIDE SEQUENCE [LARGE SCALE GENOMIC DNA]</scope>
    <source>
        <strain evidence="3">ATCC 39541 / Classical Ogawa 395 / O395</strain>
    </source>
</reference>
<name>A0A0H3AGK5_VIBC3</name>
<dbReference type="PATRIC" id="fig|345073.21.peg.3508"/>
<evidence type="ECO:0000313" key="2">
    <source>
        <dbReference type="EMBL" id="ABQ19402.1"/>
    </source>
</evidence>
<sequence length="49" mass="5855">MPTFLFLEGRICYEYASNKKKRLKRFFFIILIKLSLAQSSITFYGNTQQ</sequence>
<dbReference type="EMBL" id="CP000626">
    <property type="protein sequence ID" value="ABQ19402.1"/>
    <property type="molecule type" value="Genomic_DNA"/>
</dbReference>